<comment type="caution">
    <text evidence="2">The sequence shown here is derived from an EMBL/GenBank/DDBJ whole genome shotgun (WGS) entry which is preliminary data.</text>
</comment>
<dbReference type="InterPro" id="IPR036134">
    <property type="entry name" value="Crypto/Photolyase_FAD-like_sf"/>
</dbReference>
<dbReference type="Gene3D" id="1.10.579.10">
    <property type="entry name" value="DNA Cyclobutane Dipyrimidine Photolyase, subunit A, domain 3"/>
    <property type="match status" value="1"/>
</dbReference>
<evidence type="ECO:0000259" key="1">
    <source>
        <dbReference type="PROSITE" id="PS51645"/>
    </source>
</evidence>
<accession>A0ABP0VBL4</accession>
<evidence type="ECO:0000313" key="2">
    <source>
        <dbReference type="EMBL" id="CAK9251823.1"/>
    </source>
</evidence>
<dbReference type="Proteomes" id="UP001497444">
    <property type="component" value="Unassembled WGS sequence"/>
</dbReference>
<dbReference type="Gene3D" id="3.40.50.620">
    <property type="entry name" value="HUPs"/>
    <property type="match status" value="1"/>
</dbReference>
<evidence type="ECO:0000313" key="3">
    <source>
        <dbReference type="Proteomes" id="UP001497444"/>
    </source>
</evidence>
<dbReference type="PANTHER" id="PTHR10211">
    <property type="entry name" value="DEOXYRIBODIPYRIMIDINE PHOTOLYASE"/>
    <property type="match status" value="1"/>
</dbReference>
<dbReference type="PANTHER" id="PTHR10211:SF0">
    <property type="entry name" value="DEOXYRIBODIPYRIMIDINE PHOTO-LYASE"/>
    <property type="match status" value="1"/>
</dbReference>
<dbReference type="EMBL" id="CAXAQS010000494">
    <property type="protein sequence ID" value="CAK9251823.1"/>
    <property type="molecule type" value="Genomic_DNA"/>
</dbReference>
<dbReference type="SUPFAM" id="SSF48173">
    <property type="entry name" value="Cryptochrome/photolyase FAD-binding domain"/>
    <property type="match status" value="1"/>
</dbReference>
<dbReference type="InterPro" id="IPR006050">
    <property type="entry name" value="DNA_photolyase_N"/>
</dbReference>
<dbReference type="PROSITE" id="PS51645">
    <property type="entry name" value="PHR_CRY_ALPHA_BETA"/>
    <property type="match status" value="1"/>
</dbReference>
<keyword evidence="3" id="KW-1185">Reference proteome</keyword>
<name>A0ABP0VBL4_9BRYO</name>
<dbReference type="InterPro" id="IPR014729">
    <property type="entry name" value="Rossmann-like_a/b/a_fold"/>
</dbReference>
<dbReference type="InterPro" id="IPR052219">
    <property type="entry name" value="Photolyase_Class-2"/>
</dbReference>
<sequence length="445" mass="50904">MARDQRVHDNHALLAAQSEALEQQVPLYVLFNVKVVKNRSREHYEFMLKGLEEISLELKSRNIPFVLKSGEAQQNITNVLNEINAGSVYFDFNPLSGSRSLSKKIASSFKGSTFVVDTHNIIPTWIASDKQEFAAHTMRRKVHLLLENYTLEPAKITNHPFTPNIDVESITLAQARQFIATIQSKGISITAIPGEKAAAKHLESFIRERLATYALKRNDIADDQQSGLSPYLHFGQISSLRVALEVIKYTDQQPLLFQAVKLASPGDSPSEYDGMNALLEEMVVRKELADNFCFYQKNYTSLDAGPTWAKQSLALHKSDVREFVYQRAQWENAQTHDLSWNAAQNQLRKTGKMHGYMRMYWAKKMLEWSQTPEAAIEDCIYLNDTYSIDGGDPNGYVGILWSMVGLHDRPWFERQVFGKVRYMNEGGLMRKYDVAAYQRMWNDEE</sequence>
<reference evidence="2" key="1">
    <citation type="submission" date="2024-02" db="EMBL/GenBank/DDBJ databases">
        <authorList>
            <consortium name="ELIXIR-Norway"/>
            <consortium name="Elixir Norway"/>
        </authorList>
    </citation>
    <scope>NUCLEOTIDE SEQUENCE</scope>
</reference>
<proteinExistence type="predicted"/>
<dbReference type="SUPFAM" id="SSF52425">
    <property type="entry name" value="Cryptochrome/photolyase, N-terminal domain"/>
    <property type="match status" value="1"/>
</dbReference>
<feature type="domain" description="Photolyase/cryptochrome alpha/beta" evidence="1">
    <location>
        <begin position="1"/>
        <end position="124"/>
    </location>
</feature>
<gene>
    <name evidence="2" type="ORF">CSSPJE1EN1_LOCUS27201</name>
</gene>
<organism evidence="2 3">
    <name type="scientific">Sphagnum jensenii</name>
    <dbReference type="NCBI Taxonomy" id="128206"/>
    <lineage>
        <taxon>Eukaryota</taxon>
        <taxon>Viridiplantae</taxon>
        <taxon>Streptophyta</taxon>
        <taxon>Embryophyta</taxon>
        <taxon>Bryophyta</taxon>
        <taxon>Sphagnophytina</taxon>
        <taxon>Sphagnopsida</taxon>
        <taxon>Sphagnales</taxon>
        <taxon>Sphagnaceae</taxon>
        <taxon>Sphagnum</taxon>
    </lineage>
</organism>
<dbReference type="InterPro" id="IPR032673">
    <property type="entry name" value="DNA_photolyase_2_CS"/>
</dbReference>
<dbReference type="PROSITE" id="PS01084">
    <property type="entry name" value="DNA_PHOTOLYASES_2_2"/>
    <property type="match status" value="1"/>
</dbReference>
<dbReference type="Pfam" id="PF00875">
    <property type="entry name" value="DNA_photolyase"/>
    <property type="match status" value="1"/>
</dbReference>
<dbReference type="InterPro" id="IPR036155">
    <property type="entry name" value="Crypto/Photolyase_N_sf"/>
</dbReference>
<dbReference type="Gene3D" id="1.25.40.80">
    <property type="match status" value="1"/>
</dbReference>
<protein>
    <recommendedName>
        <fullName evidence="1">Photolyase/cryptochrome alpha/beta domain-containing protein</fullName>
    </recommendedName>
</protein>